<proteinExistence type="predicted"/>
<organism evidence="1">
    <name type="scientific">Medicago truncatula</name>
    <name type="common">Barrel medic</name>
    <name type="synonym">Medicago tribuloides</name>
    <dbReference type="NCBI Taxonomy" id="3880"/>
    <lineage>
        <taxon>Eukaryota</taxon>
        <taxon>Viridiplantae</taxon>
        <taxon>Streptophyta</taxon>
        <taxon>Embryophyta</taxon>
        <taxon>Tracheophyta</taxon>
        <taxon>Spermatophyta</taxon>
        <taxon>Magnoliopsida</taxon>
        <taxon>eudicotyledons</taxon>
        <taxon>Gunneridae</taxon>
        <taxon>Pentapetalae</taxon>
        <taxon>rosids</taxon>
        <taxon>fabids</taxon>
        <taxon>Fabales</taxon>
        <taxon>Fabaceae</taxon>
        <taxon>Papilionoideae</taxon>
        <taxon>50 kb inversion clade</taxon>
        <taxon>NPAAA clade</taxon>
        <taxon>Hologalegina</taxon>
        <taxon>IRL clade</taxon>
        <taxon>Trifolieae</taxon>
        <taxon>Medicago</taxon>
    </lineage>
</organism>
<protein>
    <submittedName>
        <fullName evidence="1">Zinc finger, CCHC-type</fullName>
    </submittedName>
</protein>
<gene>
    <name evidence="1" type="ORF">MtrDRAFT_AC150443g11v2</name>
</gene>
<evidence type="ECO:0000313" key="1">
    <source>
        <dbReference type="EMBL" id="ABD32703.1"/>
    </source>
</evidence>
<name>Q2HTC8_MEDTR</name>
<dbReference type="EMBL" id="AC150443">
    <property type="protein sequence ID" value="ABD32703.1"/>
    <property type="molecule type" value="Genomic_DNA"/>
</dbReference>
<reference evidence="1" key="2">
    <citation type="submission" date="2007-03" db="EMBL/GenBank/DDBJ databases">
        <authorList>
            <consortium name="The International Medicago Genome Annotation Group"/>
        </authorList>
    </citation>
    <scope>NUCLEOTIDE SEQUENCE</scope>
</reference>
<sequence length="324" mass="36697">MIIKKKKKSAFRVLVKKTKNGFEDLVMSALTVQFVCHWPCLVSHMPKPTPKSVSTRSFAQALLNKVNVPLYDLPKFCLKGNSLSIKILEDVYQSCLANCNNDLHGRLVMSKGVYFNFAGFIPDTLCIEIEYEHPPYFCFTCNSIGHSSNHCKKDHANKIAREKVITKDNFVKNVPKRHVQGCSNIVVDEDSIILDIIRFKKVTTNVLVGDVINLEEELYSNSSVGAIQFQSTHVEAMTEIQVEDQLSNKLLDMRIAGPWNGVVTDLDYNQDPPSWYDLCSSNFMISKYVLNPNITHDLEILRPYMNGKDACASCNSPIFARFIF</sequence>
<accession>Q2HTC8</accession>
<dbReference type="AlphaFoldDB" id="Q2HTC8"/>
<reference evidence="1" key="1">
    <citation type="submission" date="2004-10" db="EMBL/GenBank/DDBJ databases">
        <authorList>
            <person name="Town C.D."/>
        </authorList>
    </citation>
    <scope>NUCLEOTIDE SEQUENCE</scope>
</reference>